<dbReference type="SUPFAM" id="SSF75304">
    <property type="entry name" value="Amidase signature (AS) enzymes"/>
    <property type="match status" value="1"/>
</dbReference>
<dbReference type="AlphaFoldDB" id="A0A0R3WWY6"/>
<evidence type="ECO:0000313" key="2">
    <source>
        <dbReference type="Proteomes" id="UP000274429"/>
    </source>
</evidence>
<proteinExistence type="predicted"/>
<dbReference type="OrthoDB" id="6428749at2759"/>
<sequence length="77" mass="8600">MITHLSLPELIEKLKKQELPPAYVLLAYQHKAFEVDTKLNCVVEFLYPELTDVNLSGPLAGAPVSLKECFGIKVPFT</sequence>
<protein>
    <submittedName>
        <fullName evidence="3">UCH domain-containing protein</fullName>
    </submittedName>
</protein>
<reference evidence="3" key="1">
    <citation type="submission" date="2017-02" db="UniProtKB">
        <authorList>
            <consortium name="WormBaseParasite"/>
        </authorList>
    </citation>
    <scope>IDENTIFICATION</scope>
</reference>
<dbReference type="InterPro" id="IPR036928">
    <property type="entry name" value="AS_sf"/>
</dbReference>
<dbReference type="Gene3D" id="3.90.1300.10">
    <property type="entry name" value="Amidase signature (AS) domain"/>
    <property type="match status" value="1"/>
</dbReference>
<dbReference type="STRING" id="6205.A0A0R3WWY6"/>
<evidence type="ECO:0000313" key="3">
    <source>
        <dbReference type="WBParaSite" id="TTAC_0000527601-mRNA-1"/>
    </source>
</evidence>
<accession>A0A0R3WWY6</accession>
<gene>
    <name evidence="1" type="ORF">TTAC_LOCUS5261</name>
</gene>
<dbReference type="EMBL" id="UYWX01006796">
    <property type="protein sequence ID" value="VDM26582.1"/>
    <property type="molecule type" value="Genomic_DNA"/>
</dbReference>
<dbReference type="Proteomes" id="UP000274429">
    <property type="component" value="Unassembled WGS sequence"/>
</dbReference>
<reference evidence="1 2" key="2">
    <citation type="submission" date="2018-11" db="EMBL/GenBank/DDBJ databases">
        <authorList>
            <consortium name="Pathogen Informatics"/>
        </authorList>
    </citation>
    <scope>NUCLEOTIDE SEQUENCE [LARGE SCALE GENOMIC DNA]</scope>
</reference>
<organism evidence="3">
    <name type="scientific">Hydatigena taeniaeformis</name>
    <name type="common">Feline tapeworm</name>
    <name type="synonym">Taenia taeniaeformis</name>
    <dbReference type="NCBI Taxonomy" id="6205"/>
    <lineage>
        <taxon>Eukaryota</taxon>
        <taxon>Metazoa</taxon>
        <taxon>Spiralia</taxon>
        <taxon>Lophotrochozoa</taxon>
        <taxon>Platyhelminthes</taxon>
        <taxon>Cestoda</taxon>
        <taxon>Eucestoda</taxon>
        <taxon>Cyclophyllidea</taxon>
        <taxon>Taeniidae</taxon>
        <taxon>Hydatigera</taxon>
    </lineage>
</organism>
<name>A0A0R3WWY6_HYDTA</name>
<evidence type="ECO:0000313" key="1">
    <source>
        <dbReference type="EMBL" id="VDM26582.1"/>
    </source>
</evidence>
<dbReference type="WBParaSite" id="TTAC_0000527601-mRNA-1">
    <property type="protein sequence ID" value="TTAC_0000527601-mRNA-1"/>
    <property type="gene ID" value="TTAC_0000527601"/>
</dbReference>
<keyword evidence="2" id="KW-1185">Reference proteome</keyword>